<dbReference type="RefSeq" id="WP_169156481.1">
    <property type="nucleotide sequence ID" value="NZ_CAWPJE010000140.1"/>
</dbReference>
<name>A0ABX1P9W9_9CYAN</name>
<dbReference type="InterPro" id="IPR014262">
    <property type="entry name" value="HAF_rpt"/>
</dbReference>
<sequence>MKILSKAAAGTFLFTVVMGSGINTVSAASLYSITDLGSLVGSDYSYATDINNFGQVIFDSGKGTSNGSPDRAFLYTNGQVTEIKPLSGDTDIAVTSINNFGQVVGNSVNENNFTGNNPLLYSQGRTQSLVGLNDAIPYAINDKGEIVGGAQKIGPFLYKNGTVVNFSTEGTVAYDINNQSQVVGILNTNKAFLYENGTTTALGTLPGDNYSSAEGINDKGQVVGVSAPTSISNGRAFLYSSSTNLINLGRLFPTDLYSVAFDINNNGQVVGFSGSNPNFYSNSGIGIRAFLYSDGILQDLNNLISRDSGFTITQARAINDQGQIVGAATFNGQLRAIVLTPESVSTPVPEPSTSAGLGLFLTGLGCSKFLQEKLKKKIAA</sequence>
<evidence type="ECO:0000313" key="2">
    <source>
        <dbReference type="Proteomes" id="UP000718564"/>
    </source>
</evidence>
<dbReference type="InterPro" id="IPR022562">
    <property type="entry name" value="DUF3466"/>
</dbReference>
<organism evidence="1 2">
    <name type="scientific">Brasilonema bromeliae SPC951</name>
    <dbReference type="NCBI Taxonomy" id="385972"/>
    <lineage>
        <taxon>Bacteria</taxon>
        <taxon>Bacillati</taxon>
        <taxon>Cyanobacteriota</taxon>
        <taxon>Cyanophyceae</taxon>
        <taxon>Nostocales</taxon>
        <taxon>Scytonemataceae</taxon>
        <taxon>Brasilonema</taxon>
        <taxon>Bromeliae group (in: Brasilonema)</taxon>
    </lineage>
</organism>
<reference evidence="1 2" key="1">
    <citation type="submission" date="2018-06" db="EMBL/GenBank/DDBJ databases">
        <title>Comparative genomics of Brasilonema spp. strains.</title>
        <authorList>
            <person name="Alvarenga D.O."/>
            <person name="Fiore M.F."/>
            <person name="Varani A.M."/>
        </authorList>
    </citation>
    <scope>NUCLEOTIDE SEQUENCE [LARGE SCALE GENOMIC DNA]</scope>
    <source>
        <strain evidence="1 2">SPC951</strain>
    </source>
</reference>
<accession>A0ABX1P9W9</accession>
<keyword evidence="2" id="KW-1185">Reference proteome</keyword>
<dbReference type="Pfam" id="PF11949">
    <property type="entry name" value="DUF3466"/>
    <property type="match status" value="1"/>
</dbReference>
<proteinExistence type="predicted"/>
<dbReference type="EMBL" id="QMEB01000147">
    <property type="protein sequence ID" value="NMG21239.1"/>
    <property type="molecule type" value="Genomic_DNA"/>
</dbReference>
<protein>
    <submittedName>
        <fullName evidence="1">Uncharacterized protein</fullName>
    </submittedName>
</protein>
<evidence type="ECO:0000313" key="1">
    <source>
        <dbReference type="EMBL" id="NMG21239.1"/>
    </source>
</evidence>
<comment type="caution">
    <text evidence="1">The sequence shown here is derived from an EMBL/GenBank/DDBJ whole genome shotgun (WGS) entry which is preliminary data.</text>
</comment>
<dbReference type="NCBIfam" id="TIGR02913">
    <property type="entry name" value="HAF_rpt"/>
    <property type="match status" value="2"/>
</dbReference>
<gene>
    <name evidence="1" type="ORF">DP116_18005</name>
</gene>
<dbReference type="Proteomes" id="UP000718564">
    <property type="component" value="Unassembled WGS sequence"/>
</dbReference>